<proteinExistence type="predicted"/>
<dbReference type="EMBL" id="JADNRY010000009">
    <property type="protein sequence ID" value="KAF9075399.1"/>
    <property type="molecule type" value="Genomic_DNA"/>
</dbReference>
<evidence type="ECO:0000313" key="2">
    <source>
        <dbReference type="Proteomes" id="UP000772434"/>
    </source>
</evidence>
<protein>
    <submittedName>
        <fullName evidence="1">Uncharacterized protein</fullName>
    </submittedName>
</protein>
<name>A0A9P5Q601_9AGAR</name>
<accession>A0A9P5Q601</accession>
<dbReference type="AlphaFoldDB" id="A0A9P5Q601"/>
<evidence type="ECO:0000313" key="1">
    <source>
        <dbReference type="EMBL" id="KAF9075399.1"/>
    </source>
</evidence>
<dbReference type="Proteomes" id="UP000772434">
    <property type="component" value="Unassembled WGS sequence"/>
</dbReference>
<reference evidence="1" key="1">
    <citation type="submission" date="2020-11" db="EMBL/GenBank/DDBJ databases">
        <authorList>
            <consortium name="DOE Joint Genome Institute"/>
            <person name="Ahrendt S."/>
            <person name="Riley R."/>
            <person name="Andreopoulos W."/>
            <person name="Labutti K."/>
            <person name="Pangilinan J."/>
            <person name="Ruiz-Duenas F.J."/>
            <person name="Barrasa J.M."/>
            <person name="Sanchez-Garcia M."/>
            <person name="Camarero S."/>
            <person name="Miyauchi S."/>
            <person name="Serrano A."/>
            <person name="Linde D."/>
            <person name="Babiker R."/>
            <person name="Drula E."/>
            <person name="Ayuso-Fernandez I."/>
            <person name="Pacheco R."/>
            <person name="Padilla G."/>
            <person name="Ferreira P."/>
            <person name="Barriuso J."/>
            <person name="Kellner H."/>
            <person name="Castanera R."/>
            <person name="Alfaro M."/>
            <person name="Ramirez L."/>
            <person name="Pisabarro A.G."/>
            <person name="Kuo A."/>
            <person name="Tritt A."/>
            <person name="Lipzen A."/>
            <person name="He G."/>
            <person name="Yan M."/>
            <person name="Ng V."/>
            <person name="Cullen D."/>
            <person name="Martin F."/>
            <person name="Rosso M.-N."/>
            <person name="Henrissat B."/>
            <person name="Hibbett D."/>
            <person name="Martinez A.T."/>
            <person name="Grigoriev I.V."/>
        </authorList>
    </citation>
    <scope>NUCLEOTIDE SEQUENCE</scope>
    <source>
        <strain evidence="1">AH 40177</strain>
    </source>
</reference>
<gene>
    <name evidence="1" type="ORF">BDP27DRAFT_1030494</name>
</gene>
<comment type="caution">
    <text evidence="1">The sequence shown here is derived from an EMBL/GenBank/DDBJ whole genome shotgun (WGS) entry which is preliminary data.</text>
</comment>
<sequence length="166" mass="18451">MRRIEATTQLSGISEGTRISGPSSALSLKLASLFSVLQLWSRPNSNSFALLCLPAIFSSWRCSYLTHFQTRMPEYLRVIILSKELEGNQLRNIVLHTMCHRRHMQMPTTTTTGAPPSEPIQHGGPRLTSLSVHSMLFTAMAQRSPSSDSHDSCLIKLSYVAHILDG</sequence>
<keyword evidence="2" id="KW-1185">Reference proteome</keyword>
<organism evidence="1 2">
    <name type="scientific">Rhodocollybia butyracea</name>
    <dbReference type="NCBI Taxonomy" id="206335"/>
    <lineage>
        <taxon>Eukaryota</taxon>
        <taxon>Fungi</taxon>
        <taxon>Dikarya</taxon>
        <taxon>Basidiomycota</taxon>
        <taxon>Agaricomycotina</taxon>
        <taxon>Agaricomycetes</taxon>
        <taxon>Agaricomycetidae</taxon>
        <taxon>Agaricales</taxon>
        <taxon>Marasmiineae</taxon>
        <taxon>Omphalotaceae</taxon>
        <taxon>Rhodocollybia</taxon>
    </lineage>
</organism>